<evidence type="ECO:0000313" key="4">
    <source>
        <dbReference type="Proteomes" id="UP001500957"/>
    </source>
</evidence>
<evidence type="ECO:0000259" key="1">
    <source>
        <dbReference type="Pfam" id="PF14742"/>
    </source>
</evidence>
<evidence type="ECO:0000259" key="2">
    <source>
        <dbReference type="Pfam" id="PF22422"/>
    </source>
</evidence>
<sequence length="704" mass="75928">MVEGWAYEGAPQIGAASGTVTLLEGVTFCLAGTGGDIESGREHGLFYRDTRFLSRWVLEVDGAPVSPLGHHTLTPYSVSFVGRRPPAPHLADSTLVVTRRRHVGNGMVEEIGVRNHGREAAAVDLRLVLDSDFAGLFEVKEGRVQPRPNIRSQAGGSVVWLQHEAGADSRGVRVEGDGEARASGQELRWSLVVGPHETRTVTVRVTVSINGVDVVPRFVPGAALEESQPATRLAAWRDAAPVVTSADERLEPLLVQSLASLGALRIFHPTDPERTVVAAGAPWFMTLFGRDSILTSWMMLPVDPGLALGTALTLAELQGEREDPRSEEQPGRILHEVRSGPEAEFALGHGNIYYGSVDATPLFVLLVDELHRWGVDPARLSGLTPHVWRALDWLENYGDADGDGFVEYRRATTRGLRHQGWKDSFDAINFRSGEMAEPPIALAEVQGYAYAAYLAGARLADRVGDTWRAQRYRAKAEELKARFAEVFWLPEVGHLAAALDAAKRPVDALVSNLGHCLWTGIVADEHAEETAKALVSPPLFSGFGVRTLAAGMGAFNPVSYHNGSVWPHDSAIVAAGLMRYGFVDAAHRVIDGLLAASDCFAGALPELFCGFDRADFDPPVGYPTSCYPQAWAAAAPLLVLRTLLRLDPDVPAGTVRCDPAVPPHLAPLRVAGFVVAGTPVTVEVDTDTWTLTGLSPEIQLVQTN</sequence>
<dbReference type="Proteomes" id="UP001500957">
    <property type="component" value="Unassembled WGS sequence"/>
</dbReference>
<feature type="domain" description="Putative glycogen debranching enzyme N-terminal" evidence="1">
    <location>
        <begin position="23"/>
        <end position="204"/>
    </location>
</feature>
<evidence type="ECO:0000313" key="3">
    <source>
        <dbReference type="EMBL" id="GAA0608586.1"/>
    </source>
</evidence>
<dbReference type="InterPro" id="IPR012341">
    <property type="entry name" value="6hp_glycosidase-like_sf"/>
</dbReference>
<dbReference type="RefSeq" id="WP_344601884.1">
    <property type="nucleotide sequence ID" value="NZ_BAAAHE010000007.1"/>
</dbReference>
<comment type="caution">
    <text evidence="3">The sequence shown here is derived from an EMBL/GenBank/DDBJ whole genome shotgun (WGS) entry which is preliminary data.</text>
</comment>
<dbReference type="SUPFAM" id="SSF48208">
    <property type="entry name" value="Six-hairpin glycosidases"/>
    <property type="match status" value="1"/>
</dbReference>
<dbReference type="Gene3D" id="1.50.10.10">
    <property type="match status" value="1"/>
</dbReference>
<keyword evidence="4" id="KW-1185">Reference proteome</keyword>
<gene>
    <name evidence="3" type="ORF">GCM10009547_08180</name>
</gene>
<dbReference type="EMBL" id="BAAAHE010000007">
    <property type="protein sequence ID" value="GAA0608586.1"/>
    <property type="molecule type" value="Genomic_DNA"/>
</dbReference>
<organism evidence="3 4">
    <name type="scientific">Sporichthya brevicatena</name>
    <dbReference type="NCBI Taxonomy" id="171442"/>
    <lineage>
        <taxon>Bacteria</taxon>
        <taxon>Bacillati</taxon>
        <taxon>Actinomycetota</taxon>
        <taxon>Actinomycetes</taxon>
        <taxon>Sporichthyales</taxon>
        <taxon>Sporichthyaceae</taxon>
        <taxon>Sporichthya</taxon>
    </lineage>
</organism>
<feature type="domain" description="Mannosylglycerate hydrolase MGH1-like glycoside hydrolase" evidence="2">
    <location>
        <begin position="360"/>
        <end position="595"/>
    </location>
</feature>
<dbReference type="InterPro" id="IPR008928">
    <property type="entry name" value="6-hairpin_glycosidase_sf"/>
</dbReference>
<name>A0ABN1GCK3_9ACTN</name>
<dbReference type="Pfam" id="PF22422">
    <property type="entry name" value="MGH1-like_GH"/>
    <property type="match status" value="1"/>
</dbReference>
<dbReference type="InterPro" id="IPR054491">
    <property type="entry name" value="MGH1-like_GH"/>
</dbReference>
<dbReference type="Pfam" id="PF14742">
    <property type="entry name" value="GDE_N_bis"/>
    <property type="match status" value="1"/>
</dbReference>
<dbReference type="InterPro" id="IPR032856">
    <property type="entry name" value="GDE_N_bis"/>
</dbReference>
<reference evidence="3 4" key="1">
    <citation type="journal article" date="2019" name="Int. J. Syst. Evol. Microbiol.">
        <title>The Global Catalogue of Microorganisms (GCM) 10K type strain sequencing project: providing services to taxonomists for standard genome sequencing and annotation.</title>
        <authorList>
            <consortium name="The Broad Institute Genomics Platform"/>
            <consortium name="The Broad Institute Genome Sequencing Center for Infectious Disease"/>
            <person name="Wu L."/>
            <person name="Ma J."/>
        </authorList>
    </citation>
    <scope>NUCLEOTIDE SEQUENCE [LARGE SCALE GENOMIC DNA]</scope>
    <source>
        <strain evidence="3 4">JCM 10671</strain>
    </source>
</reference>
<protein>
    <submittedName>
        <fullName evidence="3">Glycogen debranching N-terminal domain-containing protein</fullName>
    </submittedName>
</protein>
<accession>A0ABN1GCK3</accession>
<proteinExistence type="predicted"/>